<dbReference type="PANTHER" id="PTHR12961">
    <property type="entry name" value="CONSERVED OLIGOMERIC GOLGI COMPLEX COMPONENT 2"/>
    <property type="match status" value="1"/>
</dbReference>
<sequence>MTTDGASNGGGSADSSLLLGRAGCPVWLNPERFLEADFIVDACVADLRRFVPLATLQNELNNYLSTLKTKLVEVINEDYADYVGLSGRLANVEGSVVRMRKPLLELRDKLHAVQEAVRSELNSLNQGLRRRQEVAAQRGLLELTLEVSHVAAKVDKLLEELAAADGGRSGESGEGESREEAASSSQVAS</sequence>
<comment type="similarity">
    <text evidence="2">Belongs to the COG2 family.</text>
</comment>
<accession>A0AAD3HU16</accession>
<evidence type="ECO:0000256" key="2">
    <source>
        <dbReference type="ARBA" id="ARBA00007603"/>
    </source>
</evidence>
<dbReference type="InterPro" id="IPR024602">
    <property type="entry name" value="COG_su2_N"/>
</dbReference>
<evidence type="ECO:0000259" key="10">
    <source>
        <dbReference type="Pfam" id="PF06148"/>
    </source>
</evidence>
<feature type="domain" description="Conserved oligomeric Golgi complex subunit 2 N-terminal" evidence="10">
    <location>
        <begin position="27"/>
        <end position="100"/>
    </location>
</feature>
<keyword evidence="12" id="KW-1185">Reference proteome</keyword>
<dbReference type="GO" id="GO:0006891">
    <property type="term" value="P:intra-Golgi vesicle-mediated transport"/>
    <property type="evidence" value="ECO:0007669"/>
    <property type="project" value="TreeGrafter"/>
</dbReference>
<evidence type="ECO:0000256" key="3">
    <source>
        <dbReference type="ARBA" id="ARBA00020977"/>
    </source>
</evidence>
<keyword evidence="5" id="KW-0653">Protein transport</keyword>
<keyword evidence="4" id="KW-0813">Transport</keyword>
<dbReference type="GO" id="GO:0007030">
    <property type="term" value="P:Golgi organization"/>
    <property type="evidence" value="ECO:0007669"/>
    <property type="project" value="InterPro"/>
</dbReference>
<comment type="caution">
    <text evidence="11">The sequence shown here is derived from an EMBL/GenBank/DDBJ whole genome shotgun (WGS) entry which is preliminary data.</text>
</comment>
<feature type="region of interest" description="Disordered" evidence="9">
    <location>
        <begin position="164"/>
        <end position="189"/>
    </location>
</feature>
<proteinExistence type="inferred from homology"/>
<feature type="non-terminal residue" evidence="11">
    <location>
        <position position="1"/>
    </location>
</feature>
<evidence type="ECO:0000256" key="8">
    <source>
        <dbReference type="ARBA" id="ARBA00031344"/>
    </source>
</evidence>
<evidence type="ECO:0000256" key="5">
    <source>
        <dbReference type="ARBA" id="ARBA00022927"/>
    </source>
</evidence>
<organism evidence="11 12">
    <name type="scientific">Astrephomene gubernaculifera</name>
    <dbReference type="NCBI Taxonomy" id="47775"/>
    <lineage>
        <taxon>Eukaryota</taxon>
        <taxon>Viridiplantae</taxon>
        <taxon>Chlorophyta</taxon>
        <taxon>core chlorophytes</taxon>
        <taxon>Chlorophyceae</taxon>
        <taxon>CS clade</taxon>
        <taxon>Chlamydomonadales</taxon>
        <taxon>Astrephomenaceae</taxon>
        <taxon>Astrephomene</taxon>
    </lineage>
</organism>
<keyword evidence="7" id="KW-0472">Membrane</keyword>
<dbReference type="EMBL" id="BMAR01000077">
    <property type="protein sequence ID" value="GFR52956.1"/>
    <property type="molecule type" value="Genomic_DNA"/>
</dbReference>
<evidence type="ECO:0000256" key="1">
    <source>
        <dbReference type="ARBA" id="ARBA00004395"/>
    </source>
</evidence>
<protein>
    <recommendedName>
        <fullName evidence="3">Conserved oligomeric Golgi complex subunit 2</fullName>
    </recommendedName>
    <alternativeName>
        <fullName evidence="8">Component of oligomeric Golgi complex 2</fullName>
    </alternativeName>
</protein>
<dbReference type="InterPro" id="IPR009316">
    <property type="entry name" value="COG2"/>
</dbReference>
<evidence type="ECO:0000256" key="6">
    <source>
        <dbReference type="ARBA" id="ARBA00023034"/>
    </source>
</evidence>
<dbReference type="PANTHER" id="PTHR12961:SF0">
    <property type="entry name" value="CONSERVED OLIGOMERIC GOLGI COMPLEX SUBUNIT 2"/>
    <property type="match status" value="1"/>
</dbReference>
<dbReference type="GO" id="GO:0017119">
    <property type="term" value="C:Golgi transport complex"/>
    <property type="evidence" value="ECO:0007669"/>
    <property type="project" value="TreeGrafter"/>
</dbReference>
<dbReference type="GO" id="GO:0000139">
    <property type="term" value="C:Golgi membrane"/>
    <property type="evidence" value="ECO:0007669"/>
    <property type="project" value="UniProtKB-SubCell"/>
</dbReference>
<gene>
    <name evidence="11" type="ORF">Agub_g15629</name>
</gene>
<evidence type="ECO:0000256" key="4">
    <source>
        <dbReference type="ARBA" id="ARBA00022448"/>
    </source>
</evidence>
<evidence type="ECO:0000313" key="12">
    <source>
        <dbReference type="Proteomes" id="UP001054857"/>
    </source>
</evidence>
<dbReference type="AlphaFoldDB" id="A0AAD3HU16"/>
<keyword evidence="6" id="KW-0333">Golgi apparatus</keyword>
<comment type="subcellular location">
    <subcellularLocation>
        <location evidence="1">Golgi apparatus membrane</location>
        <topology evidence="1">Peripheral membrane protein</topology>
    </subcellularLocation>
</comment>
<evidence type="ECO:0000313" key="11">
    <source>
        <dbReference type="EMBL" id="GFR52956.1"/>
    </source>
</evidence>
<dbReference type="GO" id="GO:0015031">
    <property type="term" value="P:protein transport"/>
    <property type="evidence" value="ECO:0007669"/>
    <property type="project" value="UniProtKB-KW"/>
</dbReference>
<evidence type="ECO:0000256" key="7">
    <source>
        <dbReference type="ARBA" id="ARBA00023136"/>
    </source>
</evidence>
<evidence type="ECO:0000256" key="9">
    <source>
        <dbReference type="SAM" id="MobiDB-lite"/>
    </source>
</evidence>
<name>A0AAD3HU16_9CHLO</name>
<reference evidence="11 12" key="1">
    <citation type="journal article" date="2021" name="Sci. Rep.">
        <title>Genome sequencing of the multicellular alga Astrephomene provides insights into convergent evolution of germ-soma differentiation.</title>
        <authorList>
            <person name="Yamashita S."/>
            <person name="Yamamoto K."/>
            <person name="Matsuzaki R."/>
            <person name="Suzuki S."/>
            <person name="Yamaguchi H."/>
            <person name="Hirooka S."/>
            <person name="Minakuchi Y."/>
            <person name="Miyagishima S."/>
            <person name="Kawachi M."/>
            <person name="Toyoda A."/>
            <person name="Nozaki H."/>
        </authorList>
    </citation>
    <scope>NUCLEOTIDE SEQUENCE [LARGE SCALE GENOMIC DNA]</scope>
    <source>
        <strain evidence="11 12">NIES-4017</strain>
    </source>
</reference>
<dbReference type="Pfam" id="PF06148">
    <property type="entry name" value="COG2_N"/>
    <property type="match status" value="1"/>
</dbReference>
<dbReference type="Proteomes" id="UP001054857">
    <property type="component" value="Unassembled WGS sequence"/>
</dbReference>